<dbReference type="PANTHER" id="PTHR11579:SF9">
    <property type="entry name" value="PROTEIN-L-ISOASPARTATE O-METHYLTRANSFERASE"/>
    <property type="match status" value="1"/>
</dbReference>
<dbReference type="SUPFAM" id="SSF53335">
    <property type="entry name" value="S-adenosyl-L-methionine-dependent methyltransferases"/>
    <property type="match status" value="1"/>
</dbReference>
<evidence type="ECO:0000256" key="2">
    <source>
        <dbReference type="SAM" id="MobiDB-lite"/>
    </source>
</evidence>
<evidence type="ECO:0000256" key="1">
    <source>
        <dbReference type="ARBA" id="ARBA00005369"/>
    </source>
</evidence>
<dbReference type="GO" id="GO:0005737">
    <property type="term" value="C:cytoplasm"/>
    <property type="evidence" value="ECO:0007669"/>
    <property type="project" value="TreeGrafter"/>
</dbReference>
<accession>A0AAV8X3B7</accession>
<sequence>MGGVVSSGQNNDDLIDNLLEADYIKTSIIERVFRAVDRAEYFLPEARGNAYKDLAWKSGNLHLSAPCIYSEVMEGLCLEPGLSFLNLGSGTGYLSTMVGLILGSYGVNHGIEYHNDVVQYANKKLDDFKKYSGAIDEFDYCEPKFIQVKVNPMSLQSLCRAVIRNILRKNLEIEHPPVKRPPPVNKAPKKKRALRRLVVPLFESDDSSDDERHVRIGGSTEVIQGNPGVPQMSPESNRSDNNETEQSSEDNKMETDTTESTEESEKKTNKIETQVETHAVIEHNPSTSSTNGRQSESNDDKVRKYKVSDATNNKNDSSSLQDQEECSLDSINEYIVDVLNVLRERGGDDSINEDNESNDEEHREVDQQRPSSSECSEDKRNKKREKFDSGLGDEIVENNSDSSGDQIDMKLGMIDNTRKATVVYNHNNVDNDEEQTEKRNKRGPKTGNETRNGLKWRRIESNIYRFEADSSSENEGDEEIKTDNEMRMYESPYKEHMKAKVQELPLPPILKKYLNFYREF</sequence>
<feature type="region of interest" description="Disordered" evidence="2">
    <location>
        <begin position="218"/>
        <end position="326"/>
    </location>
</feature>
<keyword evidence="4" id="KW-1185">Reference proteome</keyword>
<feature type="compositionally biased region" description="Basic and acidic residues" evidence="2">
    <location>
        <begin position="263"/>
        <end position="281"/>
    </location>
</feature>
<dbReference type="InterPro" id="IPR000682">
    <property type="entry name" value="PCMT"/>
</dbReference>
<feature type="compositionally biased region" description="Basic and acidic residues" evidence="2">
    <location>
        <begin position="376"/>
        <end position="388"/>
    </location>
</feature>
<dbReference type="GO" id="GO:0004719">
    <property type="term" value="F:protein-L-isoaspartate (D-aspartate) O-methyltransferase activity"/>
    <property type="evidence" value="ECO:0007669"/>
    <property type="project" value="InterPro"/>
</dbReference>
<evidence type="ECO:0000313" key="3">
    <source>
        <dbReference type="EMBL" id="KAJ8932456.1"/>
    </source>
</evidence>
<dbReference type="EMBL" id="JANEYF010004045">
    <property type="protein sequence ID" value="KAJ8932456.1"/>
    <property type="molecule type" value="Genomic_DNA"/>
</dbReference>
<comment type="caution">
    <text evidence="3">The sequence shown here is derived from an EMBL/GenBank/DDBJ whole genome shotgun (WGS) entry which is preliminary data.</text>
</comment>
<feature type="region of interest" description="Disordered" evidence="2">
    <location>
        <begin position="425"/>
        <end position="454"/>
    </location>
</feature>
<feature type="compositionally biased region" description="Polar residues" evidence="2">
    <location>
        <begin position="309"/>
        <end position="321"/>
    </location>
</feature>
<reference evidence="3" key="1">
    <citation type="journal article" date="2023" name="Insect Mol. Biol.">
        <title>Genome sequencing provides insights into the evolution of gene families encoding plant cell wall-degrading enzymes in longhorned beetles.</title>
        <authorList>
            <person name="Shin N.R."/>
            <person name="Okamura Y."/>
            <person name="Kirsch R."/>
            <person name="Pauchet Y."/>
        </authorList>
    </citation>
    <scope>NUCLEOTIDE SEQUENCE</scope>
    <source>
        <strain evidence="3">RBIC_L_NR</strain>
    </source>
</reference>
<dbReference type="Proteomes" id="UP001162156">
    <property type="component" value="Unassembled WGS sequence"/>
</dbReference>
<organism evidence="3 4">
    <name type="scientific">Rhamnusium bicolor</name>
    <dbReference type="NCBI Taxonomy" id="1586634"/>
    <lineage>
        <taxon>Eukaryota</taxon>
        <taxon>Metazoa</taxon>
        <taxon>Ecdysozoa</taxon>
        <taxon>Arthropoda</taxon>
        <taxon>Hexapoda</taxon>
        <taxon>Insecta</taxon>
        <taxon>Pterygota</taxon>
        <taxon>Neoptera</taxon>
        <taxon>Endopterygota</taxon>
        <taxon>Coleoptera</taxon>
        <taxon>Polyphaga</taxon>
        <taxon>Cucujiformia</taxon>
        <taxon>Chrysomeloidea</taxon>
        <taxon>Cerambycidae</taxon>
        <taxon>Lepturinae</taxon>
        <taxon>Rhagiini</taxon>
        <taxon>Rhamnusium</taxon>
    </lineage>
</organism>
<name>A0AAV8X3B7_9CUCU</name>
<dbReference type="Gene3D" id="3.40.50.150">
    <property type="entry name" value="Vaccinia Virus protein VP39"/>
    <property type="match status" value="1"/>
</dbReference>
<evidence type="ECO:0000313" key="4">
    <source>
        <dbReference type="Proteomes" id="UP001162156"/>
    </source>
</evidence>
<feature type="compositionally biased region" description="Acidic residues" evidence="2">
    <location>
        <begin position="350"/>
        <end position="359"/>
    </location>
</feature>
<dbReference type="Pfam" id="PF01135">
    <property type="entry name" value="PCMT"/>
    <property type="match status" value="1"/>
</dbReference>
<protein>
    <submittedName>
        <fullName evidence="3">Uncharacterized protein</fullName>
    </submittedName>
</protein>
<dbReference type="AlphaFoldDB" id="A0AAV8X3B7"/>
<dbReference type="InterPro" id="IPR029063">
    <property type="entry name" value="SAM-dependent_MTases_sf"/>
</dbReference>
<gene>
    <name evidence="3" type="ORF">NQ314_014638</name>
</gene>
<feature type="region of interest" description="Disordered" evidence="2">
    <location>
        <begin position="345"/>
        <end position="410"/>
    </location>
</feature>
<proteinExistence type="inferred from homology"/>
<dbReference type="PANTHER" id="PTHR11579">
    <property type="entry name" value="PROTEIN-L-ISOASPARTATE O-METHYLTRANSFERASE"/>
    <property type="match status" value="1"/>
</dbReference>
<comment type="similarity">
    <text evidence="1">Belongs to the methyltransferase superfamily. L-isoaspartyl/D-aspartyl protein methyltransferase family.</text>
</comment>
<feature type="compositionally biased region" description="Polar residues" evidence="2">
    <location>
        <begin position="284"/>
        <end position="295"/>
    </location>
</feature>